<dbReference type="Gene3D" id="6.10.340.10">
    <property type="match status" value="1"/>
</dbReference>
<evidence type="ECO:0000259" key="14">
    <source>
        <dbReference type="PROSITE" id="PS50885"/>
    </source>
</evidence>
<keyword evidence="13" id="KW-0472">Membrane</keyword>
<sequence length="962" mass="103620">MTLFDHPDEVDPALDALADRDNESGAAAAKRPSRWSVRNWPVRWKVLAIALLPMVLAGVFGGLRVSGALSEANRLRLVADRAEMIPAITNYMSALGDALVAASSDGDAEGARKNFENRMYELQSRLSHTDVATDVRSGVSTLIERGQGLLAAVSTAGLGLREEVTGYAPILLTAEDAINGSVRLDSERIRAQTEGLSRAVGARGQMMMQELLVNRGGEVPDPELRSSMMTLAGTEPSTLFGMTQVLGVDSPDAKTLQQQLVTRMAIMSDPEQVLPNNPVLRDSIRTTDQIAARLIAENTGAVTKAVEDRAADRRAAAIRDIALVLAAIGVTLLAVWLVARSLVRPLRTLRNSALQVAHSDLEHEIARVRAGDEREPAPLPVYTTEEVGQVAHAVDELHAQALLLAGDEARLRRLVNEMFETMSRRNRSLVDQQLALIDRLERDEDDPDRLESLFRLDHLAARMRRNGANLLVLAGARAPHERGRATPLATLISAAASEVEGYHRVRTVLVPDVTVIGAAAADCVHLLAELIDNALRYSAPTEPVRVVAGLENDGGVVVEVVDVGLGVADSDLRMANMRLAAGGEFSPENARHMGLFVISRLAHRHGIEVRLFPASPGSRGTTAEVYLPPHLLSYRDTEEPAPPQQPMVTAAVPDPPEAYQAYQPDEPQLAEPYEFPGAPEPYEQYEPYEEAPEPGPGPVVSLLPRRTPGSSGITGVPAGSPVQSPADDETGRERRELPQPWWEADEQAAHRAAAPGADQRLEPAVDEYPDEHVEPEPVVEKSSPADTSAYFAARSRARGAAEEDTGSAAAGDTDTIYQRMLSESLGNDPNEPGLRADLDWQSVWDRGWSVAAEVENMPVAAHTEHGLPVREPGARLVPGSAEAEPPPAGSDPSAHHRDDTGEPVTSNGGPAHEAQARDPAAIRSSISSHFGGVRAARSHARDNGFENDFENDLDTDQGQNQQ</sequence>
<organism evidence="15 16">
    <name type="scientific">Mycolicibacter senuensis</name>
    <dbReference type="NCBI Taxonomy" id="386913"/>
    <lineage>
        <taxon>Bacteria</taxon>
        <taxon>Bacillati</taxon>
        <taxon>Actinomycetota</taxon>
        <taxon>Actinomycetes</taxon>
        <taxon>Mycobacteriales</taxon>
        <taxon>Mycobacteriaceae</taxon>
        <taxon>Mycolicibacter</taxon>
    </lineage>
</organism>
<dbReference type="SMART" id="SM00304">
    <property type="entry name" value="HAMP"/>
    <property type="match status" value="1"/>
</dbReference>
<dbReference type="Gene3D" id="3.30.565.10">
    <property type="entry name" value="Histidine kinase-like ATPase, C-terminal domain"/>
    <property type="match status" value="1"/>
</dbReference>
<comment type="caution">
    <text evidence="15">The sequence shown here is derived from an EMBL/GenBank/DDBJ whole genome shotgun (WGS) entry which is preliminary data.</text>
</comment>
<evidence type="ECO:0000256" key="8">
    <source>
        <dbReference type="ARBA" id="ARBA00022777"/>
    </source>
</evidence>
<dbReference type="PANTHER" id="PTHR44936">
    <property type="entry name" value="SENSOR PROTEIN CREC"/>
    <property type="match status" value="1"/>
</dbReference>
<keyword evidence="7" id="KW-0547">Nucleotide-binding</keyword>
<keyword evidence="11" id="KW-0902">Two-component regulatory system</keyword>
<comment type="subcellular location">
    <subcellularLocation>
        <location evidence="2">Membrane</location>
    </subcellularLocation>
</comment>
<evidence type="ECO:0000313" key="16">
    <source>
        <dbReference type="Proteomes" id="UP000465263"/>
    </source>
</evidence>
<keyword evidence="16" id="KW-1185">Reference proteome</keyword>
<evidence type="ECO:0000256" key="6">
    <source>
        <dbReference type="ARBA" id="ARBA00022692"/>
    </source>
</evidence>
<dbReference type="InterPro" id="IPR003594">
    <property type="entry name" value="HATPase_dom"/>
</dbReference>
<reference evidence="15 16" key="1">
    <citation type="journal article" date="2019" name="Emerg. Microbes Infect.">
        <title>Comprehensive subspecies identification of 175 nontuberculous mycobacteria species based on 7547 genomic profiles.</title>
        <authorList>
            <person name="Matsumoto Y."/>
            <person name="Kinjo T."/>
            <person name="Motooka D."/>
            <person name="Nabeya D."/>
            <person name="Jung N."/>
            <person name="Uechi K."/>
            <person name="Horii T."/>
            <person name="Iida T."/>
            <person name="Fujita J."/>
            <person name="Nakamura S."/>
        </authorList>
    </citation>
    <scope>NUCLEOTIDE SEQUENCE [LARGE SCALE GENOMIC DNA]</scope>
    <source>
        <strain evidence="15 16">JCM 16017</strain>
    </source>
</reference>
<gene>
    <name evidence="15" type="ORF">MSEN_01030</name>
</gene>
<dbReference type="AlphaFoldDB" id="A0A7I9XEH9"/>
<dbReference type="PANTHER" id="PTHR44936:SF9">
    <property type="entry name" value="SENSOR PROTEIN CREC"/>
    <property type="match status" value="1"/>
</dbReference>
<dbReference type="Pfam" id="PF00672">
    <property type="entry name" value="HAMP"/>
    <property type="match status" value="1"/>
</dbReference>
<keyword evidence="5" id="KW-0808">Transferase</keyword>
<dbReference type="SUPFAM" id="SSF55874">
    <property type="entry name" value="ATPase domain of HSP90 chaperone/DNA topoisomerase II/histidine kinase"/>
    <property type="match status" value="1"/>
</dbReference>
<keyword evidence="10 13" id="KW-1133">Transmembrane helix</keyword>
<dbReference type="EC" id="2.7.13.3" evidence="3"/>
<evidence type="ECO:0000256" key="3">
    <source>
        <dbReference type="ARBA" id="ARBA00012438"/>
    </source>
</evidence>
<feature type="compositionally biased region" description="Acidic residues" evidence="12">
    <location>
        <begin position="945"/>
        <end position="955"/>
    </location>
</feature>
<dbReference type="OrthoDB" id="4652229at2"/>
<evidence type="ECO:0000256" key="11">
    <source>
        <dbReference type="ARBA" id="ARBA00023012"/>
    </source>
</evidence>
<dbReference type="Proteomes" id="UP000465263">
    <property type="component" value="Unassembled WGS sequence"/>
</dbReference>
<evidence type="ECO:0000256" key="5">
    <source>
        <dbReference type="ARBA" id="ARBA00022679"/>
    </source>
</evidence>
<dbReference type="PROSITE" id="PS50885">
    <property type="entry name" value="HAMP"/>
    <property type="match status" value="1"/>
</dbReference>
<evidence type="ECO:0000256" key="7">
    <source>
        <dbReference type="ARBA" id="ARBA00022741"/>
    </source>
</evidence>
<dbReference type="GO" id="GO:0005524">
    <property type="term" value="F:ATP binding"/>
    <property type="evidence" value="ECO:0007669"/>
    <property type="project" value="UniProtKB-KW"/>
</dbReference>
<proteinExistence type="predicted"/>
<evidence type="ECO:0000256" key="1">
    <source>
        <dbReference type="ARBA" id="ARBA00000085"/>
    </source>
</evidence>
<evidence type="ECO:0000256" key="13">
    <source>
        <dbReference type="SAM" id="Phobius"/>
    </source>
</evidence>
<dbReference type="Pfam" id="PF02518">
    <property type="entry name" value="HATPase_c"/>
    <property type="match status" value="1"/>
</dbReference>
<feature type="compositionally biased region" description="Basic and acidic residues" evidence="12">
    <location>
        <begin position="770"/>
        <end position="779"/>
    </location>
</feature>
<keyword evidence="9" id="KW-0067">ATP-binding</keyword>
<dbReference type="GO" id="GO:0004673">
    <property type="term" value="F:protein histidine kinase activity"/>
    <property type="evidence" value="ECO:0007669"/>
    <property type="project" value="UniProtKB-EC"/>
</dbReference>
<keyword evidence="6 13" id="KW-0812">Transmembrane</keyword>
<feature type="transmembrane region" description="Helical" evidence="13">
    <location>
        <begin position="46"/>
        <end position="66"/>
    </location>
</feature>
<name>A0A7I9XEH9_9MYCO</name>
<feature type="region of interest" description="Disordered" evidence="12">
    <location>
        <begin position="859"/>
        <end position="962"/>
    </location>
</feature>
<evidence type="ECO:0000256" key="12">
    <source>
        <dbReference type="SAM" id="MobiDB-lite"/>
    </source>
</evidence>
<dbReference type="SMART" id="SM00387">
    <property type="entry name" value="HATPase_c"/>
    <property type="match status" value="1"/>
</dbReference>
<evidence type="ECO:0000256" key="9">
    <source>
        <dbReference type="ARBA" id="ARBA00022840"/>
    </source>
</evidence>
<keyword evidence="4" id="KW-0597">Phosphoprotein</keyword>
<keyword evidence="8" id="KW-0418">Kinase</keyword>
<dbReference type="EMBL" id="BLKV01000001">
    <property type="protein sequence ID" value="GFG68383.1"/>
    <property type="molecule type" value="Genomic_DNA"/>
</dbReference>
<comment type="catalytic activity">
    <reaction evidence="1">
        <text>ATP + protein L-histidine = ADP + protein N-phospho-L-histidine.</text>
        <dbReference type="EC" id="2.7.13.3"/>
    </reaction>
</comment>
<dbReference type="GO" id="GO:0016020">
    <property type="term" value="C:membrane"/>
    <property type="evidence" value="ECO:0007669"/>
    <property type="project" value="UniProtKB-SubCell"/>
</dbReference>
<dbReference type="InterPro" id="IPR003660">
    <property type="entry name" value="HAMP_dom"/>
</dbReference>
<protein>
    <recommendedName>
        <fullName evidence="3">histidine kinase</fullName>
        <ecNumber evidence="3">2.7.13.3</ecNumber>
    </recommendedName>
</protein>
<dbReference type="RefSeq" id="WP_085083251.1">
    <property type="nucleotide sequence ID" value="NZ_BLKV01000001.1"/>
</dbReference>
<feature type="transmembrane region" description="Helical" evidence="13">
    <location>
        <begin position="321"/>
        <end position="339"/>
    </location>
</feature>
<accession>A0A7I9XEH9</accession>
<dbReference type="InterPro" id="IPR050980">
    <property type="entry name" value="2C_sensor_his_kinase"/>
</dbReference>
<feature type="region of interest" description="Disordered" evidence="12">
    <location>
        <begin position="669"/>
        <end position="814"/>
    </location>
</feature>
<dbReference type="GO" id="GO:0000160">
    <property type="term" value="P:phosphorelay signal transduction system"/>
    <property type="evidence" value="ECO:0007669"/>
    <property type="project" value="UniProtKB-KW"/>
</dbReference>
<feature type="domain" description="HAMP" evidence="14">
    <location>
        <begin position="340"/>
        <end position="406"/>
    </location>
</feature>
<evidence type="ECO:0000256" key="4">
    <source>
        <dbReference type="ARBA" id="ARBA00022553"/>
    </source>
</evidence>
<evidence type="ECO:0000313" key="15">
    <source>
        <dbReference type="EMBL" id="GFG68383.1"/>
    </source>
</evidence>
<evidence type="ECO:0000256" key="2">
    <source>
        <dbReference type="ARBA" id="ARBA00004370"/>
    </source>
</evidence>
<evidence type="ECO:0000256" key="10">
    <source>
        <dbReference type="ARBA" id="ARBA00022989"/>
    </source>
</evidence>
<dbReference type="InterPro" id="IPR036890">
    <property type="entry name" value="HATPase_C_sf"/>
</dbReference>
<feature type="compositionally biased region" description="Low complexity" evidence="12">
    <location>
        <begin position="676"/>
        <end position="685"/>
    </location>
</feature>